<evidence type="ECO:0000313" key="2">
    <source>
        <dbReference type="Proteomes" id="UP000814128"/>
    </source>
</evidence>
<sequence length="342" mass="36988">MDTTTDQHPNIRYHRRDFAIGTLSQTSTIIVIVCAGIVGILLVLIFFRLLSRSSARSRSAPLPPRQELAHHREHQLAQITEDRLPRKHTQPNTWLHADPSIASSSTASLLPPVHSVGTSFTASSEQDSASLNPPPSAFHSRPGSSTLSSLGSYSADASPIPPSRISSSLASSSLDASRARRISRVSAPALSSSHTSHRFSTHRSPSSRINGMPHGSNSGVQIVLPTPLAPQLYQHMVGAEDSWGRRILQGEESLSSVSMSDAWVGVTAGISTTARQSPQQRSPSDKRRRAASFDQGHPLRIRSAVPLSLREQRVPLLQSCPCLPLLHTGSITHRGRFISYGV</sequence>
<reference evidence="1" key="1">
    <citation type="submission" date="2021-02" db="EMBL/GenBank/DDBJ databases">
        <authorList>
            <consortium name="DOE Joint Genome Institute"/>
            <person name="Ahrendt S."/>
            <person name="Looney B.P."/>
            <person name="Miyauchi S."/>
            <person name="Morin E."/>
            <person name="Drula E."/>
            <person name="Courty P.E."/>
            <person name="Chicoki N."/>
            <person name="Fauchery L."/>
            <person name="Kohler A."/>
            <person name="Kuo A."/>
            <person name="Labutti K."/>
            <person name="Pangilinan J."/>
            <person name="Lipzen A."/>
            <person name="Riley R."/>
            <person name="Andreopoulos W."/>
            <person name="He G."/>
            <person name="Johnson J."/>
            <person name="Barry K.W."/>
            <person name="Grigoriev I.V."/>
            <person name="Nagy L."/>
            <person name="Hibbett D."/>
            <person name="Henrissat B."/>
            <person name="Matheny P.B."/>
            <person name="Labbe J."/>
            <person name="Martin F."/>
        </authorList>
    </citation>
    <scope>NUCLEOTIDE SEQUENCE</scope>
    <source>
        <strain evidence="1">EC-137</strain>
    </source>
</reference>
<comment type="caution">
    <text evidence="1">The sequence shown here is derived from an EMBL/GenBank/DDBJ whole genome shotgun (WGS) entry which is preliminary data.</text>
</comment>
<dbReference type="Proteomes" id="UP000814128">
    <property type="component" value="Unassembled WGS sequence"/>
</dbReference>
<keyword evidence="2" id="KW-1185">Reference proteome</keyword>
<dbReference type="EMBL" id="MU273469">
    <property type="protein sequence ID" value="KAI0036646.1"/>
    <property type="molecule type" value="Genomic_DNA"/>
</dbReference>
<evidence type="ECO:0000313" key="1">
    <source>
        <dbReference type="EMBL" id="KAI0036646.1"/>
    </source>
</evidence>
<proteinExistence type="predicted"/>
<gene>
    <name evidence="1" type="ORF">K488DRAFT_81888</name>
</gene>
<organism evidence="1 2">
    <name type="scientific">Vararia minispora EC-137</name>
    <dbReference type="NCBI Taxonomy" id="1314806"/>
    <lineage>
        <taxon>Eukaryota</taxon>
        <taxon>Fungi</taxon>
        <taxon>Dikarya</taxon>
        <taxon>Basidiomycota</taxon>
        <taxon>Agaricomycotina</taxon>
        <taxon>Agaricomycetes</taxon>
        <taxon>Russulales</taxon>
        <taxon>Lachnocladiaceae</taxon>
        <taxon>Vararia</taxon>
    </lineage>
</organism>
<reference evidence="1" key="2">
    <citation type="journal article" date="2022" name="New Phytol.">
        <title>Evolutionary transition to the ectomycorrhizal habit in the genomes of a hyperdiverse lineage of mushroom-forming fungi.</title>
        <authorList>
            <person name="Looney B."/>
            <person name="Miyauchi S."/>
            <person name="Morin E."/>
            <person name="Drula E."/>
            <person name="Courty P.E."/>
            <person name="Kohler A."/>
            <person name="Kuo A."/>
            <person name="LaButti K."/>
            <person name="Pangilinan J."/>
            <person name="Lipzen A."/>
            <person name="Riley R."/>
            <person name="Andreopoulos W."/>
            <person name="He G."/>
            <person name="Johnson J."/>
            <person name="Nolan M."/>
            <person name="Tritt A."/>
            <person name="Barry K.W."/>
            <person name="Grigoriev I.V."/>
            <person name="Nagy L.G."/>
            <person name="Hibbett D."/>
            <person name="Henrissat B."/>
            <person name="Matheny P.B."/>
            <person name="Labbe J."/>
            <person name="Martin F.M."/>
        </authorList>
    </citation>
    <scope>NUCLEOTIDE SEQUENCE</scope>
    <source>
        <strain evidence="1">EC-137</strain>
    </source>
</reference>
<name>A0ACB8QZF3_9AGAM</name>
<protein>
    <submittedName>
        <fullName evidence="1">Uncharacterized protein</fullName>
    </submittedName>
</protein>
<accession>A0ACB8QZF3</accession>